<dbReference type="PROSITE" id="PS51257">
    <property type="entry name" value="PROKAR_LIPOPROTEIN"/>
    <property type="match status" value="1"/>
</dbReference>
<organism evidence="2">
    <name type="scientific">Octopus bimaculoides</name>
    <name type="common">California two-spotted octopus</name>
    <dbReference type="NCBI Taxonomy" id="37653"/>
    <lineage>
        <taxon>Eukaryota</taxon>
        <taxon>Metazoa</taxon>
        <taxon>Spiralia</taxon>
        <taxon>Lophotrochozoa</taxon>
        <taxon>Mollusca</taxon>
        <taxon>Cephalopoda</taxon>
        <taxon>Coleoidea</taxon>
        <taxon>Octopodiformes</taxon>
        <taxon>Octopoda</taxon>
        <taxon>Incirrata</taxon>
        <taxon>Octopodidae</taxon>
        <taxon>Octopus</taxon>
    </lineage>
</organism>
<dbReference type="AlphaFoldDB" id="A0A0L8HRJ4"/>
<proteinExistence type="predicted"/>
<name>A0A0L8HRJ4_OCTBM</name>
<gene>
    <name evidence="2" type="ORF">OCBIM_22009033mg</name>
</gene>
<protein>
    <submittedName>
        <fullName evidence="2">Uncharacterized protein</fullName>
    </submittedName>
</protein>
<feature type="transmembrane region" description="Helical" evidence="1">
    <location>
        <begin position="12"/>
        <end position="33"/>
    </location>
</feature>
<reference evidence="2" key="1">
    <citation type="submission" date="2015-07" db="EMBL/GenBank/DDBJ databases">
        <title>MeaNS - Measles Nucleotide Surveillance Program.</title>
        <authorList>
            <person name="Tran T."/>
            <person name="Druce J."/>
        </authorList>
    </citation>
    <scope>NUCLEOTIDE SEQUENCE</scope>
    <source>
        <strain evidence="2">UCB-OBI-ISO-001</strain>
        <tissue evidence="2">Gonad</tissue>
    </source>
</reference>
<evidence type="ECO:0000313" key="2">
    <source>
        <dbReference type="EMBL" id="KOF91375.1"/>
    </source>
</evidence>
<keyword evidence="1" id="KW-0472">Membrane</keyword>
<evidence type="ECO:0000256" key="1">
    <source>
        <dbReference type="SAM" id="Phobius"/>
    </source>
</evidence>
<sequence>MKLYYLLEVIHFQCNLTFFTASCLFFNATLAGMDFHPNTFSPNSGRE</sequence>
<accession>A0A0L8HRJ4</accession>
<dbReference type="EMBL" id="KQ417554">
    <property type="protein sequence ID" value="KOF91375.1"/>
    <property type="molecule type" value="Genomic_DNA"/>
</dbReference>
<keyword evidence="1" id="KW-0812">Transmembrane</keyword>
<keyword evidence="1" id="KW-1133">Transmembrane helix</keyword>